<proteinExistence type="predicted"/>
<evidence type="ECO:0000256" key="2">
    <source>
        <dbReference type="ARBA" id="ARBA00022833"/>
    </source>
</evidence>
<sequence length="168" mass="17908">MTQSPTDAPVPASEHADYLLQAVDLARRGVASGEGGPFGALVVRDGEVLGEGWNRVLGTNDPTAHAEVTAIRAACERLGSFQLTGAVVYASCEPCPMCLGAVYWARPTALYYAATRHDAAAAGFSDAMIYDEIGMPPDDRTVPFRQLEVPGGADVFAQWLAKDDRTDY</sequence>
<dbReference type="PANTHER" id="PTHR11079:SF161">
    <property type="entry name" value="CMP_DCMP-TYPE DEAMINASE DOMAIN-CONTAINING PROTEIN"/>
    <property type="match status" value="1"/>
</dbReference>
<dbReference type="Gene3D" id="3.40.140.10">
    <property type="entry name" value="Cytidine Deaminase, domain 2"/>
    <property type="match status" value="1"/>
</dbReference>
<keyword evidence="5" id="KW-1185">Reference proteome</keyword>
<organism evidence="4 5">
    <name type="scientific">Ornithinimicrobium faecis</name>
    <dbReference type="NCBI Taxonomy" id="2934158"/>
    <lineage>
        <taxon>Bacteria</taxon>
        <taxon>Bacillati</taxon>
        <taxon>Actinomycetota</taxon>
        <taxon>Actinomycetes</taxon>
        <taxon>Micrococcales</taxon>
        <taxon>Ornithinimicrobiaceae</taxon>
        <taxon>Ornithinimicrobium</taxon>
    </lineage>
</organism>
<dbReference type="PROSITE" id="PS51747">
    <property type="entry name" value="CYT_DCMP_DEAMINASES_2"/>
    <property type="match status" value="1"/>
</dbReference>
<dbReference type="InterPro" id="IPR016193">
    <property type="entry name" value="Cytidine_deaminase-like"/>
</dbReference>
<dbReference type="PANTHER" id="PTHR11079">
    <property type="entry name" value="CYTOSINE DEAMINASE FAMILY MEMBER"/>
    <property type="match status" value="1"/>
</dbReference>
<evidence type="ECO:0000259" key="3">
    <source>
        <dbReference type="PROSITE" id="PS51747"/>
    </source>
</evidence>
<name>A0ABY4YUA4_9MICO</name>
<evidence type="ECO:0000256" key="1">
    <source>
        <dbReference type="ARBA" id="ARBA00022723"/>
    </source>
</evidence>
<keyword evidence="1" id="KW-0479">Metal-binding</keyword>
<accession>A0ABY4YUA4</accession>
<gene>
    <name evidence="4" type="ORF">NF556_20520</name>
</gene>
<dbReference type="Pfam" id="PF00383">
    <property type="entry name" value="dCMP_cyt_deam_1"/>
    <property type="match status" value="1"/>
</dbReference>
<dbReference type="PROSITE" id="PS00903">
    <property type="entry name" value="CYT_DCMP_DEAMINASES_1"/>
    <property type="match status" value="1"/>
</dbReference>
<protein>
    <submittedName>
        <fullName evidence="4">Nucleoside deaminase</fullName>
    </submittedName>
</protein>
<dbReference type="CDD" id="cd01285">
    <property type="entry name" value="nucleoside_deaminase"/>
    <property type="match status" value="1"/>
</dbReference>
<reference evidence="4" key="1">
    <citation type="submission" date="2022-06" db="EMBL/GenBank/DDBJ databases">
        <title>Ornithinimicrobium HY1793.</title>
        <authorList>
            <person name="Huang Y."/>
        </authorList>
    </citation>
    <scope>NUCLEOTIDE SEQUENCE</scope>
    <source>
        <strain evidence="4">HY1793</strain>
    </source>
</reference>
<evidence type="ECO:0000313" key="4">
    <source>
        <dbReference type="EMBL" id="USQ79938.1"/>
    </source>
</evidence>
<dbReference type="EMBL" id="CP099489">
    <property type="protein sequence ID" value="USQ79938.1"/>
    <property type="molecule type" value="Genomic_DNA"/>
</dbReference>
<dbReference type="SUPFAM" id="SSF53927">
    <property type="entry name" value="Cytidine deaminase-like"/>
    <property type="match status" value="1"/>
</dbReference>
<evidence type="ECO:0000313" key="5">
    <source>
        <dbReference type="Proteomes" id="UP001056455"/>
    </source>
</evidence>
<dbReference type="InterPro" id="IPR016192">
    <property type="entry name" value="APOBEC/CMP_deaminase_Zn-bd"/>
</dbReference>
<dbReference type="Proteomes" id="UP001056455">
    <property type="component" value="Chromosome"/>
</dbReference>
<dbReference type="RefSeq" id="WP_252593097.1">
    <property type="nucleotide sequence ID" value="NZ_CP099489.1"/>
</dbReference>
<keyword evidence="2" id="KW-0862">Zinc</keyword>
<feature type="domain" description="CMP/dCMP-type deaminase" evidence="3">
    <location>
        <begin position="13"/>
        <end position="127"/>
    </location>
</feature>
<dbReference type="InterPro" id="IPR002125">
    <property type="entry name" value="CMP_dCMP_dom"/>
</dbReference>